<keyword evidence="5" id="KW-0175">Coiled coil</keyword>
<evidence type="ECO:0000256" key="6">
    <source>
        <dbReference type="SAM" id="MobiDB-lite"/>
    </source>
</evidence>
<dbReference type="InterPro" id="IPR045119">
    <property type="entry name" value="SUN1-5"/>
</dbReference>
<feature type="coiled-coil region" evidence="5">
    <location>
        <begin position="643"/>
        <end position="670"/>
    </location>
</feature>
<dbReference type="GO" id="GO:0016020">
    <property type="term" value="C:membrane"/>
    <property type="evidence" value="ECO:0007669"/>
    <property type="project" value="UniProtKB-SubCell"/>
</dbReference>
<dbReference type="Gene3D" id="2.60.120.260">
    <property type="entry name" value="Galactose-binding domain-like"/>
    <property type="match status" value="1"/>
</dbReference>
<keyword evidence="3 7" id="KW-1133">Transmembrane helix</keyword>
<evidence type="ECO:0000256" key="7">
    <source>
        <dbReference type="SAM" id="Phobius"/>
    </source>
</evidence>
<dbReference type="GO" id="GO:0043495">
    <property type="term" value="F:protein-membrane adaptor activity"/>
    <property type="evidence" value="ECO:0007669"/>
    <property type="project" value="TreeGrafter"/>
</dbReference>
<evidence type="ECO:0000256" key="2">
    <source>
        <dbReference type="ARBA" id="ARBA00022692"/>
    </source>
</evidence>
<dbReference type="Proteomes" id="UP000807342">
    <property type="component" value="Unassembled WGS sequence"/>
</dbReference>
<feature type="domain" description="SUN" evidence="8">
    <location>
        <begin position="759"/>
        <end position="960"/>
    </location>
</feature>
<dbReference type="PANTHER" id="PTHR12911">
    <property type="entry name" value="SAD1/UNC-84-LIKE PROTEIN-RELATED"/>
    <property type="match status" value="1"/>
</dbReference>
<evidence type="ECO:0000313" key="10">
    <source>
        <dbReference type="Proteomes" id="UP000807342"/>
    </source>
</evidence>
<feature type="compositionally biased region" description="Basic and acidic residues" evidence="6">
    <location>
        <begin position="427"/>
        <end position="440"/>
    </location>
</feature>
<feature type="transmembrane region" description="Helical" evidence="7">
    <location>
        <begin position="481"/>
        <end position="505"/>
    </location>
</feature>
<feature type="region of interest" description="Disordered" evidence="6">
    <location>
        <begin position="120"/>
        <end position="209"/>
    </location>
</feature>
<evidence type="ECO:0000256" key="3">
    <source>
        <dbReference type="ARBA" id="ARBA00022989"/>
    </source>
</evidence>
<evidence type="ECO:0000313" key="9">
    <source>
        <dbReference type="EMBL" id="KAF9449514.1"/>
    </source>
</evidence>
<accession>A0A9P6C5M3</accession>
<feature type="compositionally biased region" description="Low complexity" evidence="6">
    <location>
        <begin position="158"/>
        <end position="168"/>
    </location>
</feature>
<reference evidence="9" key="1">
    <citation type="submission" date="2020-11" db="EMBL/GenBank/DDBJ databases">
        <authorList>
            <consortium name="DOE Joint Genome Institute"/>
            <person name="Ahrendt S."/>
            <person name="Riley R."/>
            <person name="Andreopoulos W."/>
            <person name="Labutti K."/>
            <person name="Pangilinan J."/>
            <person name="Ruiz-Duenas F.J."/>
            <person name="Barrasa J.M."/>
            <person name="Sanchez-Garcia M."/>
            <person name="Camarero S."/>
            <person name="Miyauchi S."/>
            <person name="Serrano A."/>
            <person name="Linde D."/>
            <person name="Babiker R."/>
            <person name="Drula E."/>
            <person name="Ayuso-Fernandez I."/>
            <person name="Pacheco R."/>
            <person name="Padilla G."/>
            <person name="Ferreira P."/>
            <person name="Barriuso J."/>
            <person name="Kellner H."/>
            <person name="Castanera R."/>
            <person name="Alfaro M."/>
            <person name="Ramirez L."/>
            <person name="Pisabarro A.G."/>
            <person name="Kuo A."/>
            <person name="Tritt A."/>
            <person name="Lipzen A."/>
            <person name="He G."/>
            <person name="Yan M."/>
            <person name="Ng V."/>
            <person name="Cullen D."/>
            <person name="Martin F."/>
            <person name="Rosso M.-N."/>
            <person name="Henrissat B."/>
            <person name="Hibbett D."/>
            <person name="Martinez A.T."/>
            <person name="Grigoriev I.V."/>
        </authorList>
    </citation>
    <scope>NUCLEOTIDE SEQUENCE</scope>
    <source>
        <strain evidence="9">MF-IS2</strain>
    </source>
</reference>
<dbReference type="OrthoDB" id="342281at2759"/>
<feature type="compositionally biased region" description="Acidic residues" evidence="6">
    <location>
        <begin position="350"/>
        <end position="363"/>
    </location>
</feature>
<feature type="transmembrane region" description="Helical" evidence="7">
    <location>
        <begin position="517"/>
        <end position="540"/>
    </location>
</feature>
<feature type="region of interest" description="Disordered" evidence="6">
    <location>
        <begin position="231"/>
        <end position="456"/>
    </location>
</feature>
<comment type="caution">
    <text evidence="9">The sequence shown here is derived from an EMBL/GenBank/DDBJ whole genome shotgun (WGS) entry which is preliminary data.</text>
</comment>
<dbReference type="EMBL" id="MU151128">
    <property type="protein sequence ID" value="KAF9449514.1"/>
    <property type="molecule type" value="Genomic_DNA"/>
</dbReference>
<feature type="compositionally biased region" description="Polar residues" evidence="6">
    <location>
        <begin position="123"/>
        <end position="134"/>
    </location>
</feature>
<dbReference type="Pfam" id="PF07738">
    <property type="entry name" value="Sad1_UNC"/>
    <property type="match status" value="2"/>
</dbReference>
<dbReference type="PANTHER" id="PTHR12911:SF8">
    <property type="entry name" value="KLAROID PROTEIN-RELATED"/>
    <property type="match status" value="1"/>
</dbReference>
<dbReference type="PROSITE" id="PS51469">
    <property type="entry name" value="SUN"/>
    <property type="match status" value="1"/>
</dbReference>
<keyword evidence="10" id="KW-1185">Reference proteome</keyword>
<keyword evidence="4 7" id="KW-0472">Membrane</keyword>
<evidence type="ECO:0000259" key="8">
    <source>
        <dbReference type="PROSITE" id="PS51469"/>
    </source>
</evidence>
<dbReference type="GO" id="GO:0005635">
    <property type="term" value="C:nuclear envelope"/>
    <property type="evidence" value="ECO:0007669"/>
    <property type="project" value="TreeGrafter"/>
</dbReference>
<feature type="compositionally biased region" description="Low complexity" evidence="6">
    <location>
        <begin position="386"/>
        <end position="409"/>
    </location>
</feature>
<gene>
    <name evidence="9" type="ORF">P691DRAFT_667324</name>
</gene>
<feature type="region of interest" description="Disordered" evidence="6">
    <location>
        <begin position="1"/>
        <end position="98"/>
    </location>
</feature>
<name>A0A9P6C5M3_9AGAR</name>
<dbReference type="InterPro" id="IPR012919">
    <property type="entry name" value="SUN_dom"/>
</dbReference>
<feature type="compositionally biased region" description="Polar residues" evidence="6">
    <location>
        <begin position="33"/>
        <end position="45"/>
    </location>
</feature>
<dbReference type="AlphaFoldDB" id="A0A9P6C5M3"/>
<keyword evidence="2 7" id="KW-0812">Transmembrane</keyword>
<protein>
    <recommendedName>
        <fullName evidence="8">SUN domain-containing protein</fullName>
    </recommendedName>
</protein>
<feature type="compositionally biased region" description="Low complexity" evidence="6">
    <location>
        <begin position="364"/>
        <end position="378"/>
    </location>
</feature>
<organism evidence="9 10">
    <name type="scientific">Macrolepiota fuliginosa MF-IS2</name>
    <dbReference type="NCBI Taxonomy" id="1400762"/>
    <lineage>
        <taxon>Eukaryota</taxon>
        <taxon>Fungi</taxon>
        <taxon>Dikarya</taxon>
        <taxon>Basidiomycota</taxon>
        <taxon>Agaricomycotina</taxon>
        <taxon>Agaricomycetes</taxon>
        <taxon>Agaricomycetidae</taxon>
        <taxon>Agaricales</taxon>
        <taxon>Agaricineae</taxon>
        <taxon>Agaricaceae</taxon>
        <taxon>Macrolepiota</taxon>
    </lineage>
</organism>
<evidence type="ECO:0000256" key="4">
    <source>
        <dbReference type="ARBA" id="ARBA00023136"/>
    </source>
</evidence>
<comment type="subcellular location">
    <subcellularLocation>
        <location evidence="1">Membrane</location>
    </subcellularLocation>
</comment>
<proteinExistence type="predicted"/>
<sequence length="974" mass="107100">MSFSGTPLGQGRRLDHNTFLGKQPTGAPKPIPTSYSYGAPTTESRSPPRPARSTEPDDNEDENASALAKFAKIKQREALASRPGGPKIITSPPKPDKWAVKDTSVLLASALHIAAKNDMLPATNPNSAWTSGLTRPNPVVPRSTSVEYEKDTQTTTSRRLAAPPNRLSRPPPSRKPLSKNASVRLVPDSEGEEDASATAAANGRGKSPFEHVVDVAKKVLGPATYYVRQLSHEPEDRSLPMNGNTNHNRDTSYDYAAEEQEFRAAQQAKRASLPVHKRGRMSMDNRAYKPSASDVESDEDSSDNDDKRKKRRKKKKNEPVGGPLTTLPVLSADKKKRRKSRGTKSGVNGQDDEESESDDEPSVELESTQAQQRSSVPRSLPPPPSRLSAQRSAPLQTQDTSLQDSSLDSAEQGLDSIPEVPEDELSDSPRKDDRREEVQSRRMPRSSSRPPRESSTRFSIGGLLGRLVHGVVRGLLMIVKFVIYLVTSIFFVCGRVLGTVYDIVLNRPVLWLRTVNLSPAAALVKYLAIGALAVGVWYALQGTDIRSHLPSISFPRPSSQPIYTAPQAPVADITEFAERLQRLELALSGLSHDTRARADDGVRSYSDLTSRLGMLEDRLIAESKRVGESASKAKDALELGKTVNSVKRDIEVLQAQLVAQERQRQQEEQQHRTEQTSDEEARAKLRAFEQRFDSVESGIKEALDLGKKAVSTAQKSSVTVKAPGGQDLKAMVSDVVDAAILLYSKDTIGKADFASHSSGARVIPSLTSPSYEIQPESLSGQMLGFLTGSGYAVGRPPVTALHHEVHAGYCWPFRGQSGQMGVSLAAPVVIEEVTIDHVAKENAMDLRSAPRVMEVWGLIEGEENKSKYLEIMEERQKKAGGAEVVDEEYPVSLPRDPPYMRLANFTYDIDAVKNVQTFPVEREIKERGIDFGVVVLRVLDNWGMEEFTCLYRFRVHGTMISQMRIPEPVEDTGL</sequence>
<evidence type="ECO:0000256" key="5">
    <source>
        <dbReference type="SAM" id="Coils"/>
    </source>
</evidence>
<evidence type="ECO:0000256" key="1">
    <source>
        <dbReference type="ARBA" id="ARBA00004370"/>
    </source>
</evidence>